<comment type="caution">
    <text evidence="1">The sequence shown here is derived from an EMBL/GenBank/DDBJ whole genome shotgun (WGS) entry which is preliminary data.</text>
</comment>
<sequence length="122" mass="14068">CDDVVVEYECDKTHIFYYFNARLKNCRICGKKRIKTRAYKKGRFFPCQIDSKKLPREGDRLLLKEPNLLKTFDGICIFEKVCMPRSEEFRALNPPKSISVKGPTGWTKSYAYRGRGGGGMMG</sequence>
<protein>
    <submittedName>
        <fullName evidence="1">Uncharacterized protein</fullName>
    </submittedName>
</protein>
<feature type="non-terminal residue" evidence="1">
    <location>
        <position position="1"/>
    </location>
</feature>
<proteinExistence type="predicted"/>
<name>X1RGI6_9ZZZZ</name>
<reference evidence="1" key="1">
    <citation type="journal article" date="2014" name="Front. Microbiol.">
        <title>High frequency of phylogenetically diverse reductive dehalogenase-homologous genes in deep subseafloor sedimentary metagenomes.</title>
        <authorList>
            <person name="Kawai M."/>
            <person name="Futagami T."/>
            <person name="Toyoda A."/>
            <person name="Takaki Y."/>
            <person name="Nishi S."/>
            <person name="Hori S."/>
            <person name="Arai W."/>
            <person name="Tsubouchi T."/>
            <person name="Morono Y."/>
            <person name="Uchiyama I."/>
            <person name="Ito T."/>
            <person name="Fujiyama A."/>
            <person name="Inagaki F."/>
            <person name="Takami H."/>
        </authorList>
    </citation>
    <scope>NUCLEOTIDE SEQUENCE</scope>
    <source>
        <strain evidence="1">Expedition CK06-06</strain>
    </source>
</reference>
<evidence type="ECO:0000313" key="1">
    <source>
        <dbReference type="EMBL" id="GAI54704.1"/>
    </source>
</evidence>
<accession>X1RGI6</accession>
<organism evidence="1">
    <name type="scientific">marine sediment metagenome</name>
    <dbReference type="NCBI Taxonomy" id="412755"/>
    <lineage>
        <taxon>unclassified sequences</taxon>
        <taxon>metagenomes</taxon>
        <taxon>ecological metagenomes</taxon>
    </lineage>
</organism>
<dbReference type="AlphaFoldDB" id="X1RGI6"/>
<gene>
    <name evidence="1" type="ORF">S06H3_60113</name>
</gene>
<dbReference type="EMBL" id="BARV01039168">
    <property type="protein sequence ID" value="GAI54704.1"/>
    <property type="molecule type" value="Genomic_DNA"/>
</dbReference>